<gene>
    <name evidence="1" type="ORF">BCV69DRAFT_301879</name>
</gene>
<dbReference type="Proteomes" id="UP000245942">
    <property type="component" value="Unassembled WGS sequence"/>
</dbReference>
<sequence length="187" mass="21271">MLFEGRDYLLWKQRMHDALALKGLLHTATHPLPEASADWQKRDDREARAVIAQTLGDVVLQRIPSCAHTDTHKLLRYLEAAYETLSTEIAFAEFHELRCKDVRRVVPAGQLKAVQDYLDKMSGLRKEAGGKDRIPDHVFCRALHCGLVNQLSPKTGLFERMTSLYGTVGFEEALYSSIYRNIQARDS</sequence>
<dbReference type="EMBL" id="KZ819340">
    <property type="protein sequence ID" value="PWN17871.1"/>
    <property type="molecule type" value="Genomic_DNA"/>
</dbReference>
<dbReference type="GeneID" id="37016343"/>
<name>A0A316TZY9_9BASI</name>
<proteinExistence type="predicted"/>
<evidence type="ECO:0000313" key="1">
    <source>
        <dbReference type="EMBL" id="PWN17871.1"/>
    </source>
</evidence>
<evidence type="ECO:0000313" key="2">
    <source>
        <dbReference type="Proteomes" id="UP000245942"/>
    </source>
</evidence>
<protein>
    <submittedName>
        <fullName evidence="1">Uncharacterized protein</fullName>
    </submittedName>
</protein>
<dbReference type="RefSeq" id="XP_025345031.1">
    <property type="nucleotide sequence ID" value="XM_025494609.1"/>
</dbReference>
<keyword evidence="2" id="KW-1185">Reference proteome</keyword>
<dbReference type="AlphaFoldDB" id="A0A316TZY9"/>
<organism evidence="1 2">
    <name type="scientific">Pseudomicrostroma glucosiphilum</name>
    <dbReference type="NCBI Taxonomy" id="1684307"/>
    <lineage>
        <taxon>Eukaryota</taxon>
        <taxon>Fungi</taxon>
        <taxon>Dikarya</taxon>
        <taxon>Basidiomycota</taxon>
        <taxon>Ustilaginomycotina</taxon>
        <taxon>Exobasidiomycetes</taxon>
        <taxon>Microstromatales</taxon>
        <taxon>Microstromatales incertae sedis</taxon>
        <taxon>Pseudomicrostroma</taxon>
    </lineage>
</organism>
<accession>A0A316TZY9</accession>
<reference evidence="1 2" key="1">
    <citation type="journal article" date="2018" name="Mol. Biol. Evol.">
        <title>Broad Genomic Sampling Reveals a Smut Pathogenic Ancestry of the Fungal Clade Ustilaginomycotina.</title>
        <authorList>
            <person name="Kijpornyongpan T."/>
            <person name="Mondo S.J."/>
            <person name="Barry K."/>
            <person name="Sandor L."/>
            <person name="Lee J."/>
            <person name="Lipzen A."/>
            <person name="Pangilinan J."/>
            <person name="LaButti K."/>
            <person name="Hainaut M."/>
            <person name="Henrissat B."/>
            <person name="Grigoriev I.V."/>
            <person name="Spatafora J.W."/>
            <person name="Aime M.C."/>
        </authorList>
    </citation>
    <scope>NUCLEOTIDE SEQUENCE [LARGE SCALE GENOMIC DNA]</scope>
    <source>
        <strain evidence="1 2">MCA 4718</strain>
    </source>
</reference>